<gene>
    <name evidence="2" type="ORF">BDY21DRAFT_198306</name>
</gene>
<evidence type="ECO:0000313" key="3">
    <source>
        <dbReference type="Proteomes" id="UP000799766"/>
    </source>
</evidence>
<feature type="compositionally biased region" description="Polar residues" evidence="1">
    <location>
        <begin position="23"/>
        <end position="33"/>
    </location>
</feature>
<feature type="compositionally biased region" description="Polar residues" evidence="1">
    <location>
        <begin position="184"/>
        <end position="196"/>
    </location>
</feature>
<organism evidence="2 3">
    <name type="scientific">Lineolata rhizophorae</name>
    <dbReference type="NCBI Taxonomy" id="578093"/>
    <lineage>
        <taxon>Eukaryota</taxon>
        <taxon>Fungi</taxon>
        <taxon>Dikarya</taxon>
        <taxon>Ascomycota</taxon>
        <taxon>Pezizomycotina</taxon>
        <taxon>Dothideomycetes</taxon>
        <taxon>Dothideomycetes incertae sedis</taxon>
        <taxon>Lineolatales</taxon>
        <taxon>Lineolataceae</taxon>
        <taxon>Lineolata</taxon>
    </lineage>
</organism>
<feature type="compositionally biased region" description="Polar residues" evidence="1">
    <location>
        <begin position="46"/>
        <end position="65"/>
    </location>
</feature>
<evidence type="ECO:0000313" key="2">
    <source>
        <dbReference type="EMBL" id="KAF2458982.1"/>
    </source>
</evidence>
<proteinExistence type="predicted"/>
<dbReference type="EMBL" id="MU001676">
    <property type="protein sequence ID" value="KAF2458982.1"/>
    <property type="molecule type" value="Genomic_DNA"/>
</dbReference>
<evidence type="ECO:0000256" key="1">
    <source>
        <dbReference type="SAM" id="MobiDB-lite"/>
    </source>
</evidence>
<feature type="region of interest" description="Disordered" evidence="1">
    <location>
        <begin position="1"/>
        <end position="217"/>
    </location>
</feature>
<keyword evidence="3" id="KW-1185">Reference proteome</keyword>
<feature type="region of interest" description="Disordered" evidence="1">
    <location>
        <begin position="223"/>
        <end position="242"/>
    </location>
</feature>
<accession>A0A6A6P5F0</accession>
<feature type="compositionally biased region" description="Basic and acidic residues" evidence="1">
    <location>
        <begin position="123"/>
        <end position="132"/>
    </location>
</feature>
<protein>
    <submittedName>
        <fullName evidence="2">Uncharacterized protein</fullName>
    </submittedName>
</protein>
<reference evidence="2" key="1">
    <citation type="journal article" date="2020" name="Stud. Mycol.">
        <title>101 Dothideomycetes genomes: a test case for predicting lifestyles and emergence of pathogens.</title>
        <authorList>
            <person name="Haridas S."/>
            <person name="Albert R."/>
            <person name="Binder M."/>
            <person name="Bloem J."/>
            <person name="Labutti K."/>
            <person name="Salamov A."/>
            <person name="Andreopoulos B."/>
            <person name="Baker S."/>
            <person name="Barry K."/>
            <person name="Bills G."/>
            <person name="Bluhm B."/>
            <person name="Cannon C."/>
            <person name="Castanera R."/>
            <person name="Culley D."/>
            <person name="Daum C."/>
            <person name="Ezra D."/>
            <person name="Gonzalez J."/>
            <person name="Henrissat B."/>
            <person name="Kuo A."/>
            <person name="Liang C."/>
            <person name="Lipzen A."/>
            <person name="Lutzoni F."/>
            <person name="Magnuson J."/>
            <person name="Mondo S."/>
            <person name="Nolan M."/>
            <person name="Ohm R."/>
            <person name="Pangilinan J."/>
            <person name="Park H.-J."/>
            <person name="Ramirez L."/>
            <person name="Alfaro M."/>
            <person name="Sun H."/>
            <person name="Tritt A."/>
            <person name="Yoshinaga Y."/>
            <person name="Zwiers L.-H."/>
            <person name="Turgeon B."/>
            <person name="Goodwin S."/>
            <person name="Spatafora J."/>
            <person name="Crous P."/>
            <person name="Grigoriev I."/>
        </authorList>
    </citation>
    <scope>NUCLEOTIDE SEQUENCE</scope>
    <source>
        <strain evidence="2">ATCC 16933</strain>
    </source>
</reference>
<name>A0A6A6P5F0_9PEZI</name>
<sequence length="430" mass="47571">MGGNSDWGNINYDHDDKPENGDDSNSVPVNNEWSAGDDWDRAPASSGATVSSKTAGGVGSTNAKPSKTMGPDAEPANSDGEQNDMPELDKWSSWGPTRFNEIENAVRSKRQGASNDRAAPQKFEPDYSKDATPDPPKGKKTCLCCQDTSLPGSYPDGGDGFPAPHVGDASPDNEADNFYDVATHFNNGPANRNGAGSSALHHEGDAEPTSNQEPERCSCNACDTSPVPPPTCPAEEPRRGHSNNRARDIWYELDEEQREMLSDHVMTRQGLSHTRRFALIATIVTLRDAGASIPFIAMALGKSRDEIEARVKYMEHRDWMLPNGEANDEKMPELYLHCVGDGMLEYPERMLRPAWSMAEEKAYRALKHMHNGGIVPDDVFTEEALEITESIVNSHLRQMWHHAASEVFRVTGIRFHAEELRRKFTRGRNH</sequence>
<dbReference type="Proteomes" id="UP000799766">
    <property type="component" value="Unassembled WGS sequence"/>
</dbReference>
<dbReference type="AlphaFoldDB" id="A0A6A6P5F0"/>